<dbReference type="AlphaFoldDB" id="A0A432AWM4"/>
<protein>
    <recommendedName>
        <fullName evidence="3 12">Thymidylate kinase</fullName>
        <ecNumber evidence="2 12">2.7.4.9</ecNumber>
    </recommendedName>
    <alternativeName>
        <fullName evidence="9 12">dTMP kinase</fullName>
    </alternativeName>
</protein>
<dbReference type="InterPro" id="IPR039430">
    <property type="entry name" value="Thymidylate_kin-like_dom"/>
</dbReference>
<dbReference type="RefSeq" id="WP_011890283.1">
    <property type="nucleotide sequence ID" value="NZ_RXYJ01000001.1"/>
</dbReference>
<dbReference type="GO" id="GO:0006227">
    <property type="term" value="P:dUDP biosynthetic process"/>
    <property type="evidence" value="ECO:0007669"/>
    <property type="project" value="TreeGrafter"/>
</dbReference>
<evidence type="ECO:0000256" key="4">
    <source>
        <dbReference type="ARBA" id="ARBA00022679"/>
    </source>
</evidence>
<dbReference type="GO" id="GO:0005829">
    <property type="term" value="C:cytosol"/>
    <property type="evidence" value="ECO:0007669"/>
    <property type="project" value="TreeGrafter"/>
</dbReference>
<dbReference type="CDD" id="cd01672">
    <property type="entry name" value="TMPK"/>
    <property type="match status" value="1"/>
</dbReference>
<evidence type="ECO:0000256" key="5">
    <source>
        <dbReference type="ARBA" id="ARBA00022727"/>
    </source>
</evidence>
<dbReference type="Pfam" id="PF02223">
    <property type="entry name" value="Thymidylate_kin"/>
    <property type="match status" value="1"/>
</dbReference>
<evidence type="ECO:0000256" key="7">
    <source>
        <dbReference type="ARBA" id="ARBA00022777"/>
    </source>
</evidence>
<dbReference type="NCBIfam" id="TIGR00041">
    <property type="entry name" value="DTMP_kinase"/>
    <property type="match status" value="1"/>
</dbReference>
<dbReference type="OMA" id="FLYTADH"/>
<comment type="caution">
    <text evidence="15">The sequence shown here is derived from an EMBL/GenBank/DDBJ whole genome shotgun (WGS) entry which is preliminary data.</text>
</comment>
<dbReference type="SUPFAM" id="SSF52540">
    <property type="entry name" value="P-loop containing nucleoside triphosphate hydrolases"/>
    <property type="match status" value="1"/>
</dbReference>
<sequence length="215" mass="24204">MLITFEGIDGAGKSTQIRKLAAHLRSQGQEVLTLREPGGTEVAENIRLILLESRHDITPVGELLLFSASRAELVNEVIRPALKEGTTVILDRFFDSTTAYQGYGRGIDLPTLNSIIALSTGGLKPDITFYLDILPEEALIRKFSEKSIPLAFDNDELDRMERSGLDFYRKVYEGYRCIMQEEPDRFVSINARKSIQEIHTTVTKTLKEQRAGRQS</sequence>
<dbReference type="InterPro" id="IPR018095">
    <property type="entry name" value="Thymidylate_kin_CS"/>
</dbReference>
<dbReference type="EC" id="2.7.4.9" evidence="2 12"/>
<dbReference type="SMR" id="A0A432AWM4"/>
<dbReference type="GO" id="GO:0004798">
    <property type="term" value="F:dTMP kinase activity"/>
    <property type="evidence" value="ECO:0007669"/>
    <property type="project" value="UniProtKB-UniRule"/>
</dbReference>
<dbReference type="PANTHER" id="PTHR10344:SF4">
    <property type="entry name" value="UMP-CMP KINASE 2, MITOCHONDRIAL"/>
    <property type="match status" value="1"/>
</dbReference>
<comment type="catalytic activity">
    <reaction evidence="10 12">
        <text>dTMP + ATP = dTDP + ADP</text>
        <dbReference type="Rhea" id="RHEA:13517"/>
        <dbReference type="ChEBI" id="CHEBI:30616"/>
        <dbReference type="ChEBI" id="CHEBI:58369"/>
        <dbReference type="ChEBI" id="CHEBI:63528"/>
        <dbReference type="ChEBI" id="CHEBI:456216"/>
        <dbReference type="EC" id="2.7.4.9"/>
    </reaction>
</comment>
<dbReference type="PANTHER" id="PTHR10344">
    <property type="entry name" value="THYMIDYLATE KINASE"/>
    <property type="match status" value="1"/>
</dbReference>
<dbReference type="HAMAP" id="MF_00165">
    <property type="entry name" value="Thymidylate_kinase"/>
    <property type="match status" value="1"/>
</dbReference>
<evidence type="ECO:0000256" key="6">
    <source>
        <dbReference type="ARBA" id="ARBA00022741"/>
    </source>
</evidence>
<dbReference type="InterPro" id="IPR027417">
    <property type="entry name" value="P-loop_NTPase"/>
</dbReference>
<evidence type="ECO:0000256" key="3">
    <source>
        <dbReference type="ARBA" id="ARBA00017144"/>
    </source>
</evidence>
<keyword evidence="4 12" id="KW-0808">Transferase</keyword>
<evidence type="ECO:0000256" key="2">
    <source>
        <dbReference type="ARBA" id="ARBA00012980"/>
    </source>
</evidence>
<dbReference type="FunFam" id="3.40.50.300:FF:000225">
    <property type="entry name" value="Thymidylate kinase"/>
    <property type="match status" value="1"/>
</dbReference>
<evidence type="ECO:0000259" key="13">
    <source>
        <dbReference type="Pfam" id="PF02223"/>
    </source>
</evidence>
<evidence type="ECO:0000313" key="17">
    <source>
        <dbReference type="Proteomes" id="UP000489351"/>
    </source>
</evidence>
<evidence type="ECO:0000256" key="12">
    <source>
        <dbReference type="HAMAP-Rule" id="MF_00165"/>
    </source>
</evidence>
<dbReference type="PROSITE" id="PS01331">
    <property type="entry name" value="THYMIDYLATE_KINASE"/>
    <property type="match status" value="1"/>
</dbReference>
<keyword evidence="17" id="KW-1185">Reference proteome</keyword>
<dbReference type="Proteomes" id="UP000279908">
    <property type="component" value="Unassembled WGS sequence"/>
</dbReference>
<comment type="similarity">
    <text evidence="1 12">Belongs to the thymidylate kinase family.</text>
</comment>
<reference evidence="15 16" key="1">
    <citation type="submission" date="2018-12" db="EMBL/GenBank/DDBJ databases">
        <authorList>
            <person name="Lunina O.N."/>
            <person name="Grouzdev D.S."/>
            <person name="Gorlenko V.M."/>
            <person name="Savvichev A.S."/>
        </authorList>
    </citation>
    <scope>NUCLEOTIDE SEQUENCE [LARGE SCALE GENOMIC DNA]</scope>
    <source>
        <strain evidence="15 16">BrKhr-17</strain>
    </source>
</reference>
<dbReference type="GO" id="GO:0005524">
    <property type="term" value="F:ATP binding"/>
    <property type="evidence" value="ECO:0007669"/>
    <property type="project" value="UniProtKB-UniRule"/>
</dbReference>
<gene>
    <name evidence="12 15" type="primary">tmk</name>
    <name evidence="15" type="ORF">EKD02_00050</name>
    <name evidence="14" type="ORF">GJ685_07265</name>
</gene>
<evidence type="ECO:0000313" key="15">
    <source>
        <dbReference type="EMBL" id="RTY39827.1"/>
    </source>
</evidence>
<evidence type="ECO:0000256" key="10">
    <source>
        <dbReference type="ARBA" id="ARBA00048743"/>
    </source>
</evidence>
<evidence type="ECO:0000256" key="8">
    <source>
        <dbReference type="ARBA" id="ARBA00022840"/>
    </source>
</evidence>
<dbReference type="GO" id="GO:0006235">
    <property type="term" value="P:dTTP biosynthetic process"/>
    <property type="evidence" value="ECO:0007669"/>
    <property type="project" value="UniProtKB-UniRule"/>
</dbReference>
<evidence type="ECO:0000256" key="11">
    <source>
        <dbReference type="ARBA" id="ARBA00057735"/>
    </source>
</evidence>
<comment type="function">
    <text evidence="11 12">Phosphorylation of dTMP to form dTDP in both de novo and salvage pathways of dTTP synthesis.</text>
</comment>
<dbReference type="Gene3D" id="3.40.50.300">
    <property type="entry name" value="P-loop containing nucleotide triphosphate hydrolases"/>
    <property type="match status" value="1"/>
</dbReference>
<dbReference type="EMBL" id="WUBZ01000023">
    <property type="protein sequence ID" value="MWV54864.1"/>
    <property type="molecule type" value="Genomic_DNA"/>
</dbReference>
<keyword evidence="7 12" id="KW-0418">Kinase</keyword>
<feature type="binding site" evidence="12">
    <location>
        <begin position="7"/>
        <end position="14"/>
    </location>
    <ligand>
        <name>ATP</name>
        <dbReference type="ChEBI" id="CHEBI:30616"/>
    </ligand>
</feature>
<reference evidence="14 17" key="2">
    <citation type="submission" date="2019-11" db="EMBL/GenBank/DDBJ databases">
        <title>Green- and brown-colored morphotypes of Chlorobia in the stratified aquatic ecosystems of Kandalaksha Gulf (White Sea): A model for study of the accessory genome evolution.</title>
        <authorList>
            <person name="Grouzdev D.S."/>
        </authorList>
    </citation>
    <scope>NUCLEOTIDE SEQUENCE [LARGE SCALE GENOMIC DNA]</scope>
    <source>
        <strain evidence="14 17">ZM</strain>
    </source>
</reference>
<feature type="domain" description="Thymidylate kinase-like" evidence="13">
    <location>
        <begin position="5"/>
        <end position="201"/>
    </location>
</feature>
<dbReference type="InterPro" id="IPR018094">
    <property type="entry name" value="Thymidylate_kinase"/>
</dbReference>
<keyword evidence="6 12" id="KW-0547">Nucleotide-binding</keyword>
<organism evidence="15 16">
    <name type="scientific">Chlorobium phaeovibrioides</name>
    <dbReference type="NCBI Taxonomy" id="1094"/>
    <lineage>
        <taxon>Bacteria</taxon>
        <taxon>Pseudomonadati</taxon>
        <taxon>Chlorobiota</taxon>
        <taxon>Chlorobiia</taxon>
        <taxon>Chlorobiales</taxon>
        <taxon>Chlorobiaceae</taxon>
        <taxon>Chlorobium/Pelodictyon group</taxon>
        <taxon>Chlorobium</taxon>
    </lineage>
</organism>
<evidence type="ECO:0000256" key="1">
    <source>
        <dbReference type="ARBA" id="ARBA00009776"/>
    </source>
</evidence>
<keyword evidence="5 12" id="KW-0545">Nucleotide biosynthesis</keyword>
<proteinExistence type="inferred from homology"/>
<accession>A0A432AWM4</accession>
<dbReference type="EMBL" id="RXYK01000001">
    <property type="protein sequence ID" value="RTY39827.1"/>
    <property type="molecule type" value="Genomic_DNA"/>
</dbReference>
<evidence type="ECO:0000313" key="14">
    <source>
        <dbReference type="EMBL" id="MWV54864.1"/>
    </source>
</evidence>
<keyword evidence="8 12" id="KW-0067">ATP-binding</keyword>
<dbReference type="GO" id="GO:0006233">
    <property type="term" value="P:dTDP biosynthetic process"/>
    <property type="evidence" value="ECO:0007669"/>
    <property type="project" value="InterPro"/>
</dbReference>
<dbReference type="Proteomes" id="UP000489351">
    <property type="component" value="Unassembled WGS sequence"/>
</dbReference>
<evidence type="ECO:0000256" key="9">
    <source>
        <dbReference type="ARBA" id="ARBA00029962"/>
    </source>
</evidence>
<evidence type="ECO:0000313" key="16">
    <source>
        <dbReference type="Proteomes" id="UP000279908"/>
    </source>
</evidence>
<name>A0A432AWM4_CHLPH</name>